<dbReference type="InterPro" id="IPR003710">
    <property type="entry name" value="ApbA"/>
</dbReference>
<dbReference type="Pfam" id="PF02558">
    <property type="entry name" value="ApbA"/>
    <property type="match status" value="1"/>
</dbReference>
<evidence type="ECO:0000259" key="11">
    <source>
        <dbReference type="Pfam" id="PF08546"/>
    </source>
</evidence>
<dbReference type="Gene3D" id="3.40.50.720">
    <property type="entry name" value="NAD(P)-binding Rossmann-like Domain"/>
    <property type="match status" value="1"/>
</dbReference>
<dbReference type="SUPFAM" id="SSF48179">
    <property type="entry name" value="6-phosphogluconate dehydrogenase C-terminal domain-like"/>
    <property type="match status" value="1"/>
</dbReference>
<evidence type="ECO:0000256" key="4">
    <source>
        <dbReference type="ARBA" id="ARBA00019465"/>
    </source>
</evidence>
<dbReference type="PANTHER" id="PTHR43765:SF2">
    <property type="entry name" value="2-DEHYDROPANTOATE 2-REDUCTASE"/>
    <property type="match status" value="1"/>
</dbReference>
<dbReference type="GO" id="GO:0015940">
    <property type="term" value="P:pantothenate biosynthetic process"/>
    <property type="evidence" value="ECO:0007669"/>
    <property type="project" value="UniProtKB-KW"/>
</dbReference>
<evidence type="ECO:0000313" key="13">
    <source>
        <dbReference type="Proteomes" id="UP000810292"/>
    </source>
</evidence>
<dbReference type="GO" id="GO:0005737">
    <property type="term" value="C:cytoplasm"/>
    <property type="evidence" value="ECO:0007669"/>
    <property type="project" value="TreeGrafter"/>
</dbReference>
<evidence type="ECO:0000256" key="2">
    <source>
        <dbReference type="ARBA" id="ARBA00007870"/>
    </source>
</evidence>
<dbReference type="SUPFAM" id="SSF51735">
    <property type="entry name" value="NAD(P)-binding Rossmann-fold domains"/>
    <property type="match status" value="1"/>
</dbReference>
<evidence type="ECO:0000256" key="3">
    <source>
        <dbReference type="ARBA" id="ARBA00013014"/>
    </source>
</evidence>
<comment type="caution">
    <text evidence="12">The sequence shown here is derived from an EMBL/GenBank/DDBJ whole genome shotgun (WGS) entry which is preliminary data.</text>
</comment>
<evidence type="ECO:0000256" key="9">
    <source>
        <dbReference type="RuleBase" id="RU362068"/>
    </source>
</evidence>
<comment type="catalytic activity">
    <reaction evidence="8 9">
        <text>(R)-pantoate + NADP(+) = 2-dehydropantoate + NADPH + H(+)</text>
        <dbReference type="Rhea" id="RHEA:16233"/>
        <dbReference type="ChEBI" id="CHEBI:11561"/>
        <dbReference type="ChEBI" id="CHEBI:15378"/>
        <dbReference type="ChEBI" id="CHEBI:15980"/>
        <dbReference type="ChEBI" id="CHEBI:57783"/>
        <dbReference type="ChEBI" id="CHEBI:58349"/>
        <dbReference type="EC" id="1.1.1.169"/>
    </reaction>
</comment>
<feature type="domain" description="Ketopantoate reductase C-terminal" evidence="11">
    <location>
        <begin position="174"/>
        <end position="297"/>
    </location>
</feature>
<dbReference type="InterPro" id="IPR008927">
    <property type="entry name" value="6-PGluconate_DH-like_C_sf"/>
</dbReference>
<keyword evidence="9" id="KW-0566">Pantothenate biosynthesis</keyword>
<dbReference type="InterPro" id="IPR013332">
    <property type="entry name" value="KPR_N"/>
</dbReference>
<feature type="domain" description="Ketopantoate reductase N-terminal" evidence="10">
    <location>
        <begin position="7"/>
        <end position="152"/>
    </location>
</feature>
<comment type="pathway">
    <text evidence="1 9">Cofactor biosynthesis; (R)-pantothenate biosynthesis; (R)-pantoate from 3-methyl-2-oxobutanoate: step 2/2.</text>
</comment>
<dbReference type="PANTHER" id="PTHR43765">
    <property type="entry name" value="2-DEHYDROPANTOATE 2-REDUCTASE-RELATED"/>
    <property type="match status" value="1"/>
</dbReference>
<dbReference type="InterPro" id="IPR013328">
    <property type="entry name" value="6PGD_dom2"/>
</dbReference>
<proteinExistence type="inferred from homology"/>
<dbReference type="NCBIfam" id="TIGR00745">
    <property type="entry name" value="apbA_panE"/>
    <property type="match status" value="1"/>
</dbReference>
<evidence type="ECO:0000313" key="12">
    <source>
        <dbReference type="EMBL" id="MBO8469074.1"/>
    </source>
</evidence>
<protein>
    <recommendedName>
        <fullName evidence="4 9">2-dehydropantoate 2-reductase</fullName>
        <ecNumber evidence="3 9">1.1.1.169</ecNumber>
    </recommendedName>
    <alternativeName>
        <fullName evidence="7 9">Ketopantoate reductase</fullName>
    </alternativeName>
</protein>
<dbReference type="EC" id="1.1.1.169" evidence="3 9"/>
<dbReference type="EMBL" id="JADIMF010000074">
    <property type="protein sequence ID" value="MBO8469074.1"/>
    <property type="molecule type" value="Genomic_DNA"/>
</dbReference>
<dbReference type="InterPro" id="IPR036291">
    <property type="entry name" value="NAD(P)-bd_dom_sf"/>
</dbReference>
<dbReference type="Proteomes" id="UP000810292">
    <property type="component" value="Unassembled WGS sequence"/>
</dbReference>
<evidence type="ECO:0000259" key="10">
    <source>
        <dbReference type="Pfam" id="PF02558"/>
    </source>
</evidence>
<sequence length="304" mass="33298">MNNGKRISIIGDGAMGVLYASMLSSFSPVTVFSRNAERTEKRNVNGIRVISREGEIICRPVFSSDKSAISSSDLVILFVKSTATAGAIEAYKEYIPEGAYIMTLQNGAGHLEELRRYFPEERIIIGVTEHNASVIDDCTINHGGCGKTVISTSSEWVKDAFSSAGIETEVSDCVMRDIWRKLLTNASLSTATALLMCSIDSLGRSSGAFSIVEKLLEEAVMVAAGDGYRFSYDEVRRELYEKTRTSHNAYTSIYSDLKNGRKTEVDYISGYVTARAEVLGLDVPYQRAAVDMIHAKEEISSIGC</sequence>
<evidence type="ECO:0000256" key="6">
    <source>
        <dbReference type="ARBA" id="ARBA00023002"/>
    </source>
</evidence>
<evidence type="ECO:0000256" key="5">
    <source>
        <dbReference type="ARBA" id="ARBA00022857"/>
    </source>
</evidence>
<dbReference type="Gene3D" id="1.10.1040.10">
    <property type="entry name" value="N-(1-d-carboxylethyl)-l-norvaline Dehydrogenase, domain 2"/>
    <property type="match status" value="1"/>
</dbReference>
<dbReference type="Pfam" id="PF08546">
    <property type="entry name" value="ApbA_C"/>
    <property type="match status" value="1"/>
</dbReference>
<evidence type="ECO:0000256" key="8">
    <source>
        <dbReference type="ARBA" id="ARBA00048793"/>
    </source>
</evidence>
<organism evidence="12 13">
    <name type="scientific">Candidatus Ornithospirochaeta stercoravium</name>
    <dbReference type="NCBI Taxonomy" id="2840897"/>
    <lineage>
        <taxon>Bacteria</taxon>
        <taxon>Pseudomonadati</taxon>
        <taxon>Spirochaetota</taxon>
        <taxon>Spirochaetia</taxon>
        <taxon>Spirochaetales</taxon>
        <taxon>Spirochaetaceae</taxon>
        <taxon>Spirochaetaceae incertae sedis</taxon>
        <taxon>Candidatus Ornithospirochaeta</taxon>
    </lineage>
</organism>
<comment type="similarity">
    <text evidence="2 9">Belongs to the ketopantoate reductase family.</text>
</comment>
<reference evidence="12" key="2">
    <citation type="journal article" date="2021" name="PeerJ">
        <title>Extensive microbial diversity within the chicken gut microbiome revealed by metagenomics and culture.</title>
        <authorList>
            <person name="Gilroy R."/>
            <person name="Ravi A."/>
            <person name="Getino M."/>
            <person name="Pursley I."/>
            <person name="Horton D.L."/>
            <person name="Alikhan N.F."/>
            <person name="Baker D."/>
            <person name="Gharbi K."/>
            <person name="Hall N."/>
            <person name="Watson M."/>
            <person name="Adriaenssens E.M."/>
            <person name="Foster-Nyarko E."/>
            <person name="Jarju S."/>
            <person name="Secka A."/>
            <person name="Antonio M."/>
            <person name="Oren A."/>
            <person name="Chaudhuri R.R."/>
            <person name="La Ragione R."/>
            <person name="Hildebrand F."/>
            <person name="Pallen M.J."/>
        </authorList>
    </citation>
    <scope>NUCLEOTIDE SEQUENCE</scope>
    <source>
        <strain evidence="12">14700</strain>
    </source>
</reference>
<dbReference type="AlphaFoldDB" id="A0A9D9IC12"/>
<gene>
    <name evidence="12" type="ORF">IAA72_04755</name>
</gene>
<keyword evidence="6 9" id="KW-0560">Oxidoreductase</keyword>
<comment type="function">
    <text evidence="9">Catalyzes the NADPH-dependent reduction of ketopantoate into pantoic acid.</text>
</comment>
<name>A0A9D9IC12_9SPIO</name>
<evidence type="ECO:0000256" key="1">
    <source>
        <dbReference type="ARBA" id="ARBA00004994"/>
    </source>
</evidence>
<evidence type="ECO:0000256" key="7">
    <source>
        <dbReference type="ARBA" id="ARBA00032024"/>
    </source>
</evidence>
<dbReference type="GO" id="GO:0050661">
    <property type="term" value="F:NADP binding"/>
    <property type="evidence" value="ECO:0007669"/>
    <property type="project" value="TreeGrafter"/>
</dbReference>
<dbReference type="InterPro" id="IPR050838">
    <property type="entry name" value="Ketopantoate_reductase"/>
</dbReference>
<reference evidence="12" key="1">
    <citation type="submission" date="2020-10" db="EMBL/GenBank/DDBJ databases">
        <authorList>
            <person name="Gilroy R."/>
        </authorList>
    </citation>
    <scope>NUCLEOTIDE SEQUENCE</scope>
    <source>
        <strain evidence="12">14700</strain>
    </source>
</reference>
<dbReference type="GO" id="GO:0008677">
    <property type="term" value="F:2-dehydropantoate 2-reductase activity"/>
    <property type="evidence" value="ECO:0007669"/>
    <property type="project" value="UniProtKB-EC"/>
</dbReference>
<dbReference type="InterPro" id="IPR013752">
    <property type="entry name" value="KPA_reductase"/>
</dbReference>
<accession>A0A9D9IC12</accession>
<keyword evidence="5 9" id="KW-0521">NADP</keyword>